<accession>A0A4R8DW37</accession>
<evidence type="ECO:0000313" key="2">
    <source>
        <dbReference type="EMBL" id="TDX01617.1"/>
    </source>
</evidence>
<reference evidence="2 3" key="1">
    <citation type="submission" date="2019-03" db="EMBL/GenBank/DDBJ databases">
        <title>Genomic Encyclopedia of Type Strains, Phase IV (KMG-IV): sequencing the most valuable type-strain genomes for metagenomic binning, comparative biology and taxonomic classification.</title>
        <authorList>
            <person name="Goeker M."/>
        </authorList>
    </citation>
    <scope>NUCLEOTIDE SEQUENCE [LARGE SCALE GENOMIC DNA]</scope>
    <source>
        <strain evidence="2 3">DSM 100059</strain>
    </source>
</reference>
<dbReference type="EMBL" id="SODV01000001">
    <property type="protein sequence ID" value="TDX01617.1"/>
    <property type="molecule type" value="Genomic_DNA"/>
</dbReference>
<proteinExistence type="predicted"/>
<dbReference type="AlphaFoldDB" id="A0A4R8DW37"/>
<keyword evidence="3" id="KW-1185">Reference proteome</keyword>
<feature type="signal peptide" evidence="1">
    <location>
        <begin position="1"/>
        <end position="22"/>
    </location>
</feature>
<organism evidence="2 3">
    <name type="scientific">Dinghuibacter silviterrae</name>
    <dbReference type="NCBI Taxonomy" id="1539049"/>
    <lineage>
        <taxon>Bacteria</taxon>
        <taxon>Pseudomonadati</taxon>
        <taxon>Bacteroidota</taxon>
        <taxon>Chitinophagia</taxon>
        <taxon>Chitinophagales</taxon>
        <taxon>Chitinophagaceae</taxon>
        <taxon>Dinghuibacter</taxon>
    </lineage>
</organism>
<comment type="caution">
    <text evidence="2">The sequence shown here is derived from an EMBL/GenBank/DDBJ whole genome shotgun (WGS) entry which is preliminary data.</text>
</comment>
<gene>
    <name evidence="2" type="ORF">EDB95_2658</name>
</gene>
<sequence>MQSTFRILVTAGALFCSSMGHAQTPPAFQRYYDYFISENGRLLCYRPDPSANRYYLLRNDTDSTHLFNPRGETFLPHKVIVPGAHVCILPSPLPLRRIRRGRITDKMIRDYFVPILPPSVLGRIRQRIPDDGRHRDDRIDGKEYGGYYHLFSDQIDTILPGPLQNPCEDSIIAITMDDSAYSFHSHPSAQAVLKPGYVCTFRSPPSLRDQQASHFINYVYGMREHVIYVTCPDGVVAWVRFRIFSKRSLKRTGRGLNYFFIAPPRWSLPLSPRDPDGRQ</sequence>
<protein>
    <submittedName>
        <fullName evidence="2">Uncharacterized protein</fullName>
    </submittedName>
</protein>
<feature type="chain" id="PRO_5020309991" evidence="1">
    <location>
        <begin position="23"/>
        <end position="279"/>
    </location>
</feature>
<dbReference type="Proteomes" id="UP000294498">
    <property type="component" value="Unassembled WGS sequence"/>
</dbReference>
<dbReference type="RefSeq" id="WP_133994261.1">
    <property type="nucleotide sequence ID" value="NZ_SODV01000001.1"/>
</dbReference>
<name>A0A4R8DW37_9BACT</name>
<evidence type="ECO:0000256" key="1">
    <source>
        <dbReference type="SAM" id="SignalP"/>
    </source>
</evidence>
<keyword evidence="1" id="KW-0732">Signal</keyword>
<evidence type="ECO:0000313" key="3">
    <source>
        <dbReference type="Proteomes" id="UP000294498"/>
    </source>
</evidence>